<organism evidence="10 11">
    <name type="scientific">Oceanicola granulosus (strain ATCC BAA-861 / DSM 15982 / KCTC 12143 / HTCC2516)</name>
    <dbReference type="NCBI Taxonomy" id="314256"/>
    <lineage>
        <taxon>Bacteria</taxon>
        <taxon>Pseudomonadati</taxon>
        <taxon>Pseudomonadota</taxon>
        <taxon>Alphaproteobacteria</taxon>
        <taxon>Rhodobacterales</taxon>
        <taxon>Roseobacteraceae</taxon>
        <taxon>Oceanicola</taxon>
    </lineage>
</organism>
<feature type="transmembrane region" description="Helical" evidence="8">
    <location>
        <begin position="173"/>
        <end position="194"/>
    </location>
</feature>
<feature type="transmembrane region" description="Helical" evidence="8">
    <location>
        <begin position="255"/>
        <end position="276"/>
    </location>
</feature>
<comment type="subcellular location">
    <subcellularLocation>
        <location evidence="1">Cell membrane</location>
        <topology evidence="1">Multi-pass membrane protein</topology>
    </subcellularLocation>
</comment>
<dbReference type="eggNOG" id="COG2962">
    <property type="taxonomic scope" value="Bacteria"/>
</dbReference>
<evidence type="ECO:0000256" key="1">
    <source>
        <dbReference type="ARBA" id="ARBA00004651"/>
    </source>
</evidence>
<comment type="caution">
    <text evidence="10">The sequence shown here is derived from an EMBL/GenBank/DDBJ whole genome shotgun (WGS) entry which is preliminary data.</text>
</comment>
<dbReference type="PANTHER" id="PTHR32322">
    <property type="entry name" value="INNER MEMBRANE TRANSPORTER"/>
    <property type="match status" value="1"/>
</dbReference>
<feature type="transmembrane region" description="Helical" evidence="8">
    <location>
        <begin position="34"/>
        <end position="54"/>
    </location>
</feature>
<keyword evidence="11" id="KW-1185">Reference proteome</keyword>
<dbReference type="HOGENOM" id="CLU_054508_1_0_5"/>
<dbReference type="NCBIfam" id="TIGR00688">
    <property type="entry name" value="rarD"/>
    <property type="match status" value="1"/>
</dbReference>
<evidence type="ECO:0000256" key="8">
    <source>
        <dbReference type="SAM" id="Phobius"/>
    </source>
</evidence>
<feature type="domain" description="EamA" evidence="9">
    <location>
        <begin position="2"/>
        <end position="138"/>
    </location>
</feature>
<keyword evidence="3" id="KW-0813">Transport</keyword>
<dbReference type="PANTHER" id="PTHR32322:SF2">
    <property type="entry name" value="EAMA DOMAIN-CONTAINING PROTEIN"/>
    <property type="match status" value="1"/>
</dbReference>
<dbReference type="Proteomes" id="UP000003635">
    <property type="component" value="Unassembled WGS sequence"/>
</dbReference>
<dbReference type="InterPro" id="IPR050638">
    <property type="entry name" value="AA-Vitamin_Transporters"/>
</dbReference>
<keyword evidence="6 8" id="KW-1133">Transmembrane helix</keyword>
<dbReference type="Pfam" id="PF00892">
    <property type="entry name" value="EamA"/>
    <property type="match status" value="1"/>
</dbReference>
<feature type="transmembrane region" description="Helical" evidence="8">
    <location>
        <begin position="98"/>
        <end position="115"/>
    </location>
</feature>
<evidence type="ECO:0000313" key="11">
    <source>
        <dbReference type="Proteomes" id="UP000003635"/>
    </source>
</evidence>
<gene>
    <name evidence="10" type="ORF">OG2516_01014</name>
</gene>
<comment type="similarity">
    <text evidence="2">Belongs to the EamA transporter family.</text>
</comment>
<accession>Q2CJ37</accession>
<evidence type="ECO:0000256" key="4">
    <source>
        <dbReference type="ARBA" id="ARBA00022475"/>
    </source>
</evidence>
<dbReference type="STRING" id="314256.OG2516_01014"/>
<evidence type="ECO:0000259" key="9">
    <source>
        <dbReference type="Pfam" id="PF00892"/>
    </source>
</evidence>
<evidence type="ECO:0000313" key="10">
    <source>
        <dbReference type="EMBL" id="EAR52763.1"/>
    </source>
</evidence>
<feature type="transmembrane region" description="Helical" evidence="8">
    <location>
        <begin position="231"/>
        <end position="249"/>
    </location>
</feature>
<keyword evidence="7 8" id="KW-0472">Membrane</keyword>
<dbReference type="GO" id="GO:0005886">
    <property type="term" value="C:plasma membrane"/>
    <property type="evidence" value="ECO:0007669"/>
    <property type="project" value="UniProtKB-SubCell"/>
</dbReference>
<name>Q2CJ37_OCEGH</name>
<evidence type="ECO:0000256" key="5">
    <source>
        <dbReference type="ARBA" id="ARBA00022692"/>
    </source>
</evidence>
<protein>
    <submittedName>
        <fullName evidence="10">RarD</fullName>
    </submittedName>
</protein>
<evidence type="ECO:0000256" key="2">
    <source>
        <dbReference type="ARBA" id="ARBA00007362"/>
    </source>
</evidence>
<evidence type="ECO:0000256" key="3">
    <source>
        <dbReference type="ARBA" id="ARBA00022448"/>
    </source>
</evidence>
<dbReference type="SUPFAM" id="SSF103481">
    <property type="entry name" value="Multidrug resistance efflux transporter EmrE"/>
    <property type="match status" value="2"/>
</dbReference>
<dbReference type="InterPro" id="IPR000620">
    <property type="entry name" value="EamA_dom"/>
</dbReference>
<keyword evidence="5 8" id="KW-0812">Transmembrane</keyword>
<evidence type="ECO:0000256" key="6">
    <source>
        <dbReference type="ARBA" id="ARBA00022989"/>
    </source>
</evidence>
<dbReference type="InterPro" id="IPR037185">
    <property type="entry name" value="EmrE-like"/>
</dbReference>
<dbReference type="EMBL" id="AAOT01000002">
    <property type="protein sequence ID" value="EAR52763.1"/>
    <property type="molecule type" value="Genomic_DNA"/>
</dbReference>
<proteinExistence type="inferred from homology"/>
<dbReference type="AlphaFoldDB" id="Q2CJ37"/>
<dbReference type="InterPro" id="IPR004626">
    <property type="entry name" value="RarD"/>
</dbReference>
<feature type="transmembrane region" description="Helical" evidence="8">
    <location>
        <begin position="66"/>
        <end position="86"/>
    </location>
</feature>
<sequence length="289" mass="30890">MRAVLAIVTACVIWGLSPLYYALLDSVVPIEVLAHRTLWSFLFFVAVIALQRRLRDLAAAVATPSRAGLILAAGLAIGFNWFGFIFAIHSGRALEASLGYYVFPLFAVLLGRLVFGEALTRVQWAAVGLAGLAVTVLTAGLGVPPFVALGLAASFAIYGALKKRIALGPILSVTAEVLLLLPLALGFLAVFGHAQPLPTLLLLMLSGPLTATPLMLFSYAARRLRFATVGLVQYLNPTLQFLVAVLVFTEPFTPWHAIAFPIIWIALALYSASAIARDRATRRAAAVPL</sequence>
<keyword evidence="4" id="KW-1003">Cell membrane</keyword>
<evidence type="ECO:0000256" key="7">
    <source>
        <dbReference type="ARBA" id="ARBA00023136"/>
    </source>
</evidence>
<reference evidence="10 11" key="1">
    <citation type="journal article" date="2010" name="J. Bacteriol.">
        <title>Genome sequences of Oceanicola granulosus HTCC2516(T) and Oceanicola batsensis HTCC2597(TDelta).</title>
        <authorList>
            <person name="Thrash J.C."/>
            <person name="Cho J.C."/>
            <person name="Vergin K.L."/>
            <person name="Giovannoni S.J."/>
        </authorList>
    </citation>
    <scope>NUCLEOTIDE SEQUENCE [LARGE SCALE GENOMIC DNA]</scope>
    <source>
        <strain evidence="11">ATCC BAA-861 / DSM 15982 / KCTC 12143 / HTCC2516</strain>
    </source>
</reference>
<feature type="transmembrane region" description="Helical" evidence="8">
    <location>
        <begin position="200"/>
        <end position="219"/>
    </location>
</feature>